<feature type="domain" description="Tyrosine-protein phosphatase" evidence="6">
    <location>
        <begin position="15"/>
        <end position="158"/>
    </location>
</feature>
<keyword evidence="3" id="KW-0378">Hydrolase</keyword>
<dbReference type="SUPFAM" id="SSF52799">
    <property type="entry name" value="(Phosphotyrosine protein) phosphatases II"/>
    <property type="match status" value="1"/>
</dbReference>
<comment type="caution">
    <text evidence="8">The sequence shown here is derived from an EMBL/GenBank/DDBJ whole genome shotgun (WGS) entry which is preliminary data.</text>
</comment>
<feature type="compositionally biased region" description="Basic and acidic residues" evidence="5">
    <location>
        <begin position="234"/>
        <end position="250"/>
    </location>
</feature>
<dbReference type="GO" id="GO:0005737">
    <property type="term" value="C:cytoplasm"/>
    <property type="evidence" value="ECO:0007669"/>
    <property type="project" value="TreeGrafter"/>
</dbReference>
<organism evidence="8 9">
    <name type="scientific">Steinernema carpocapsae</name>
    <name type="common">Entomopathogenic nematode</name>
    <dbReference type="NCBI Taxonomy" id="34508"/>
    <lineage>
        <taxon>Eukaryota</taxon>
        <taxon>Metazoa</taxon>
        <taxon>Ecdysozoa</taxon>
        <taxon>Nematoda</taxon>
        <taxon>Chromadorea</taxon>
        <taxon>Rhabditida</taxon>
        <taxon>Tylenchina</taxon>
        <taxon>Panagrolaimomorpha</taxon>
        <taxon>Strongyloidoidea</taxon>
        <taxon>Steinernematidae</taxon>
        <taxon>Steinernema</taxon>
    </lineage>
</organism>
<dbReference type="InterPro" id="IPR029021">
    <property type="entry name" value="Prot-tyrosine_phosphatase-like"/>
</dbReference>
<dbReference type="PROSITE" id="PS50054">
    <property type="entry name" value="TYR_PHOSPHATASE_DUAL"/>
    <property type="match status" value="1"/>
</dbReference>
<dbReference type="GO" id="GO:0043409">
    <property type="term" value="P:negative regulation of MAPK cascade"/>
    <property type="evidence" value="ECO:0007669"/>
    <property type="project" value="TreeGrafter"/>
</dbReference>
<comment type="similarity">
    <text evidence="1">Belongs to the protein-tyrosine phosphatase family. Non-receptor class dual specificity subfamily.</text>
</comment>
<evidence type="ECO:0000313" key="8">
    <source>
        <dbReference type="EMBL" id="TMS34671.1"/>
    </source>
</evidence>
<proteinExistence type="inferred from homology"/>
<dbReference type="Proteomes" id="UP000298663">
    <property type="component" value="Chromosome X"/>
</dbReference>
<dbReference type="EC" id="3.1.3.48" evidence="2"/>
<dbReference type="GO" id="GO:0033550">
    <property type="term" value="F:MAP kinase tyrosine phosphatase activity"/>
    <property type="evidence" value="ECO:0007669"/>
    <property type="project" value="TreeGrafter"/>
</dbReference>
<feature type="domain" description="Tyrosine specific protein phosphatases" evidence="7">
    <location>
        <begin position="85"/>
        <end position="139"/>
    </location>
</feature>
<evidence type="ECO:0000256" key="2">
    <source>
        <dbReference type="ARBA" id="ARBA00013064"/>
    </source>
</evidence>
<dbReference type="InterPro" id="IPR000387">
    <property type="entry name" value="Tyr_Pase_dom"/>
</dbReference>
<feature type="region of interest" description="Disordered" evidence="5">
    <location>
        <begin position="317"/>
        <end position="350"/>
    </location>
</feature>
<dbReference type="InterPro" id="IPR016130">
    <property type="entry name" value="Tyr_Pase_AS"/>
</dbReference>
<dbReference type="AlphaFoldDB" id="A0A4U8UP20"/>
<evidence type="ECO:0000256" key="1">
    <source>
        <dbReference type="ARBA" id="ARBA00008601"/>
    </source>
</evidence>
<feature type="compositionally biased region" description="Polar residues" evidence="5">
    <location>
        <begin position="418"/>
        <end position="430"/>
    </location>
</feature>
<dbReference type="SMART" id="SM00195">
    <property type="entry name" value="DSPc"/>
    <property type="match status" value="1"/>
</dbReference>
<sequence>MSAYLGDRSLPPNDGVTKILPNLYLGSQADALDQSLLKEHNITYVVNMSITCPRPEFLTNDEHFLRIPVHDSHAERLLPHFEAAFNFLEQVRERKEIALIHCLAGISRSPSMAIAYVMRHKRMTQDEAYRFVKEKRPSISPNFNFMGQLFEYEKMLQSAHILTPPPSASASPISNTDTSNNSSGSDSETNGAAKKVTRMPKSASVGHVPISAPAIRLQRPTRIDVPTSPGINEFGKRASDTPYPVHERPKQLSFPSLPPVPQTPTQEQPKLQRPTRFNPCCRQRRGIHLALDARKELPSPSTEMERLTFANSNELSVSNPIFPQQQPGVPLHSTQPSGSQTQSNVARASSSFSNFPTISENSVMYATNPVFQSVASRTPCSEDKPQLATLTLLRTPLEPGRVLLQKPTSLSSSSHSSPAFTSPHCSTESPESGFVEGQTSGFESASASAPVLHETSMETATPKPELPQNAADWELLAARFFRRRRADVHFLNPTLI</sequence>
<dbReference type="PANTHER" id="PTHR10159">
    <property type="entry name" value="DUAL SPECIFICITY PROTEIN PHOSPHATASE"/>
    <property type="match status" value="1"/>
</dbReference>
<feature type="compositionally biased region" description="Low complexity" evidence="5">
    <location>
        <begin position="168"/>
        <end position="191"/>
    </location>
</feature>
<feature type="region of interest" description="Disordered" evidence="5">
    <location>
        <begin position="163"/>
        <end position="277"/>
    </location>
</feature>
<dbReference type="PROSITE" id="PS50056">
    <property type="entry name" value="TYR_PHOSPHATASE_2"/>
    <property type="match status" value="1"/>
</dbReference>
<reference evidence="8 9" key="2">
    <citation type="journal article" date="2019" name="G3 (Bethesda)">
        <title>Hybrid Assembly of the Genome of the Entomopathogenic Nematode Steinernema carpocapsae Identifies the X-Chromosome.</title>
        <authorList>
            <person name="Serra L."/>
            <person name="Macchietto M."/>
            <person name="Macias-Munoz A."/>
            <person name="McGill C.J."/>
            <person name="Rodriguez I.M."/>
            <person name="Rodriguez B."/>
            <person name="Murad R."/>
            <person name="Mortazavi A."/>
        </authorList>
    </citation>
    <scope>NUCLEOTIDE SEQUENCE [LARGE SCALE GENOMIC DNA]</scope>
    <source>
        <strain evidence="8 9">ALL</strain>
    </source>
</reference>
<dbReference type="GO" id="GO:0008330">
    <property type="term" value="F:protein tyrosine/threonine phosphatase activity"/>
    <property type="evidence" value="ECO:0007669"/>
    <property type="project" value="TreeGrafter"/>
</dbReference>
<feature type="region of interest" description="Disordered" evidence="5">
    <location>
        <begin position="407"/>
        <end position="440"/>
    </location>
</feature>
<dbReference type="EMBL" id="CM016762">
    <property type="protein sequence ID" value="TMS34671.1"/>
    <property type="molecule type" value="Genomic_DNA"/>
</dbReference>
<keyword evidence="9" id="KW-1185">Reference proteome</keyword>
<dbReference type="EMBL" id="AZBU02000001">
    <property type="protein sequence ID" value="TMS34671.1"/>
    <property type="molecule type" value="Genomic_DNA"/>
</dbReference>
<dbReference type="PANTHER" id="PTHR10159:SF533">
    <property type="entry name" value="TYROSINE-PROTEIN PHOSPHATASE VHP-1"/>
    <property type="match status" value="1"/>
</dbReference>
<evidence type="ECO:0000259" key="7">
    <source>
        <dbReference type="PROSITE" id="PS50056"/>
    </source>
</evidence>
<evidence type="ECO:0000256" key="5">
    <source>
        <dbReference type="SAM" id="MobiDB-lite"/>
    </source>
</evidence>
<reference evidence="8 9" key="1">
    <citation type="journal article" date="2015" name="Genome Biol.">
        <title>Comparative genomics of Steinernema reveals deeply conserved gene regulatory networks.</title>
        <authorList>
            <person name="Dillman A.R."/>
            <person name="Macchietto M."/>
            <person name="Porter C.F."/>
            <person name="Rogers A."/>
            <person name="Williams B."/>
            <person name="Antoshechkin I."/>
            <person name="Lee M.M."/>
            <person name="Goodwin Z."/>
            <person name="Lu X."/>
            <person name="Lewis E.E."/>
            <person name="Goodrich-Blair H."/>
            <person name="Stock S.P."/>
            <person name="Adams B.J."/>
            <person name="Sternberg P.W."/>
            <person name="Mortazavi A."/>
        </authorList>
    </citation>
    <scope>NUCLEOTIDE SEQUENCE [LARGE SCALE GENOMIC DNA]</scope>
    <source>
        <strain evidence="8 9">ALL</strain>
    </source>
</reference>
<protein>
    <recommendedName>
        <fullName evidence="2">protein-tyrosine-phosphatase</fullName>
        <ecNumber evidence="2">3.1.3.48</ecNumber>
    </recommendedName>
</protein>
<evidence type="ECO:0000259" key="6">
    <source>
        <dbReference type="PROSITE" id="PS50054"/>
    </source>
</evidence>
<dbReference type="InterPro" id="IPR020422">
    <property type="entry name" value="TYR_PHOSPHATASE_DUAL_dom"/>
</dbReference>
<gene>
    <name evidence="8" type="ORF">L596_002211</name>
</gene>
<evidence type="ECO:0000256" key="3">
    <source>
        <dbReference type="ARBA" id="ARBA00022801"/>
    </source>
</evidence>
<dbReference type="Gene3D" id="3.90.190.10">
    <property type="entry name" value="Protein tyrosine phosphatase superfamily"/>
    <property type="match status" value="1"/>
</dbReference>
<dbReference type="InterPro" id="IPR000340">
    <property type="entry name" value="Dual-sp_phosphatase_cat-dom"/>
</dbReference>
<name>A0A4U8UP20_STECR</name>
<dbReference type="OrthoDB" id="165342at2759"/>
<evidence type="ECO:0000256" key="4">
    <source>
        <dbReference type="ARBA" id="ARBA00022912"/>
    </source>
</evidence>
<dbReference type="GO" id="GO:0017017">
    <property type="term" value="F:MAP kinase tyrosine/serine/threonine phosphatase activity"/>
    <property type="evidence" value="ECO:0007669"/>
    <property type="project" value="TreeGrafter"/>
</dbReference>
<evidence type="ECO:0000313" key="9">
    <source>
        <dbReference type="Proteomes" id="UP000298663"/>
    </source>
</evidence>
<dbReference type="PROSITE" id="PS00383">
    <property type="entry name" value="TYR_PHOSPHATASE_1"/>
    <property type="match status" value="1"/>
</dbReference>
<dbReference type="Pfam" id="PF00782">
    <property type="entry name" value="DSPc"/>
    <property type="match status" value="1"/>
</dbReference>
<keyword evidence="4" id="KW-0904">Protein phosphatase</keyword>
<accession>A0A4U8UP20</accession>